<feature type="compositionally biased region" description="Low complexity" evidence="1">
    <location>
        <begin position="291"/>
        <end position="301"/>
    </location>
</feature>
<organism evidence="2 3">
    <name type="scientific">Marasmiellus scandens</name>
    <dbReference type="NCBI Taxonomy" id="2682957"/>
    <lineage>
        <taxon>Eukaryota</taxon>
        <taxon>Fungi</taxon>
        <taxon>Dikarya</taxon>
        <taxon>Basidiomycota</taxon>
        <taxon>Agaricomycotina</taxon>
        <taxon>Agaricomycetes</taxon>
        <taxon>Agaricomycetidae</taxon>
        <taxon>Agaricales</taxon>
        <taxon>Marasmiineae</taxon>
        <taxon>Omphalotaceae</taxon>
        <taxon>Marasmiellus</taxon>
    </lineage>
</organism>
<dbReference type="Proteomes" id="UP001498398">
    <property type="component" value="Unassembled WGS sequence"/>
</dbReference>
<name>A0ABR1JWM5_9AGAR</name>
<evidence type="ECO:0000313" key="2">
    <source>
        <dbReference type="EMBL" id="KAK7466367.1"/>
    </source>
</evidence>
<gene>
    <name evidence="2" type="ORF">VKT23_005094</name>
</gene>
<feature type="region of interest" description="Disordered" evidence="1">
    <location>
        <begin position="251"/>
        <end position="311"/>
    </location>
</feature>
<protein>
    <recommendedName>
        <fullName evidence="4">F-box domain-containing protein</fullName>
    </recommendedName>
</protein>
<evidence type="ECO:0008006" key="4">
    <source>
        <dbReference type="Google" id="ProtNLM"/>
    </source>
</evidence>
<comment type="caution">
    <text evidence="2">The sequence shown here is derived from an EMBL/GenBank/DDBJ whole genome shotgun (WGS) entry which is preliminary data.</text>
</comment>
<reference evidence="2 3" key="1">
    <citation type="submission" date="2024-01" db="EMBL/GenBank/DDBJ databases">
        <title>A draft genome for the cacao thread blight pathogen Marasmiellus scandens.</title>
        <authorList>
            <person name="Baruah I.K."/>
            <person name="Leung J."/>
            <person name="Bukari Y."/>
            <person name="Amoako-Attah I."/>
            <person name="Meinhardt L.W."/>
            <person name="Bailey B.A."/>
            <person name="Cohen S.P."/>
        </authorList>
    </citation>
    <scope>NUCLEOTIDE SEQUENCE [LARGE SCALE GENOMIC DNA]</scope>
    <source>
        <strain evidence="2 3">GH-19</strain>
    </source>
</reference>
<accession>A0ABR1JWM5</accession>
<sequence>MPSNFPHLPLELVEAIINTLWFSDDLLLKDRIIFMKSSLLVNSTWLLLFVRVSARDVHIPSPSYAMKFLNILRGESSLYNACGVGLHNYLTRSITFQYVGDPETIMLRRESHPMALAILSVFHALFIPTCSTERLPNLRRISIELDNCTLDDFFSRMKFSMFPTQVTHFDLRFSYSPLVSSADLFEIQGSEQPFGLIPGSVPNLRHLSLYGATKVVLDELLLACPNLETVDTDAVGYDGPYYDEEPDAEYEEEYTDDEIETQTALSTRNRFKGYDSDSGYGSAEERELDDSCSSPSPSSEKSLSHLHHPVY</sequence>
<proteinExistence type="predicted"/>
<evidence type="ECO:0000313" key="3">
    <source>
        <dbReference type="Proteomes" id="UP001498398"/>
    </source>
</evidence>
<feature type="compositionally biased region" description="Acidic residues" evidence="1">
    <location>
        <begin position="251"/>
        <end position="260"/>
    </location>
</feature>
<evidence type="ECO:0000256" key="1">
    <source>
        <dbReference type="SAM" id="MobiDB-lite"/>
    </source>
</evidence>
<keyword evidence="3" id="KW-1185">Reference proteome</keyword>
<dbReference type="EMBL" id="JBANRG010000005">
    <property type="protein sequence ID" value="KAK7466367.1"/>
    <property type="molecule type" value="Genomic_DNA"/>
</dbReference>